<proteinExistence type="inferred from homology"/>
<protein>
    <submittedName>
        <fullName evidence="6">Alcohol dehydrogenase</fullName>
        <ecNumber evidence="6">1.1.1.1</ecNumber>
        <ecNumber evidence="6">1.2.1.10</ecNumber>
    </submittedName>
</protein>
<dbReference type="NCBIfam" id="NF041833">
    <property type="entry name" value="Fe_ADH_ErcA"/>
    <property type="match status" value="1"/>
</dbReference>
<dbReference type="GO" id="GO:0046872">
    <property type="term" value="F:metal ion binding"/>
    <property type="evidence" value="ECO:0007669"/>
    <property type="project" value="InterPro"/>
</dbReference>
<dbReference type="EC" id="1.1.1.1" evidence="6"/>
<evidence type="ECO:0000313" key="6">
    <source>
        <dbReference type="EMBL" id="KUG28168.1"/>
    </source>
</evidence>
<reference evidence="6" key="1">
    <citation type="journal article" date="2015" name="Proc. Natl. Acad. Sci. U.S.A.">
        <title>Networks of energetic and metabolic interactions define dynamics in microbial communities.</title>
        <authorList>
            <person name="Embree M."/>
            <person name="Liu J.K."/>
            <person name="Al-Bassam M.M."/>
            <person name="Zengler K."/>
        </authorList>
    </citation>
    <scope>NUCLEOTIDE SEQUENCE</scope>
</reference>
<dbReference type="AlphaFoldDB" id="A0A0W8G4R9"/>
<dbReference type="EMBL" id="LNQE01000254">
    <property type="protein sequence ID" value="KUG28168.1"/>
    <property type="molecule type" value="Genomic_DNA"/>
</dbReference>
<evidence type="ECO:0000256" key="3">
    <source>
        <dbReference type="ARBA" id="ARBA00023027"/>
    </source>
</evidence>
<dbReference type="InterPro" id="IPR039697">
    <property type="entry name" value="Alcohol_dehydrogenase_Fe"/>
</dbReference>
<dbReference type="GO" id="GO:0004022">
    <property type="term" value="F:alcohol dehydrogenase (NAD+) activity"/>
    <property type="evidence" value="ECO:0007669"/>
    <property type="project" value="UniProtKB-EC"/>
</dbReference>
<dbReference type="Pfam" id="PF00465">
    <property type="entry name" value="Fe-ADH"/>
    <property type="match status" value="1"/>
</dbReference>
<evidence type="ECO:0000259" key="5">
    <source>
        <dbReference type="Pfam" id="PF25137"/>
    </source>
</evidence>
<feature type="domain" description="Fe-containing alcohol dehydrogenase-like C-terminal" evidence="5">
    <location>
        <begin position="193"/>
        <end position="388"/>
    </location>
</feature>
<name>A0A0W8G4R9_9ZZZZ</name>
<accession>A0A0W8G4R9</accession>
<dbReference type="PANTHER" id="PTHR11496:SF102">
    <property type="entry name" value="ALCOHOL DEHYDROGENASE 4"/>
    <property type="match status" value="1"/>
</dbReference>
<dbReference type="GO" id="GO:0008774">
    <property type="term" value="F:acetaldehyde dehydrogenase (acetylating) activity"/>
    <property type="evidence" value="ECO:0007669"/>
    <property type="project" value="UniProtKB-EC"/>
</dbReference>
<dbReference type="SUPFAM" id="SSF56796">
    <property type="entry name" value="Dehydroquinate synthase-like"/>
    <property type="match status" value="1"/>
</dbReference>
<evidence type="ECO:0000256" key="1">
    <source>
        <dbReference type="ARBA" id="ARBA00007358"/>
    </source>
</evidence>
<comment type="similarity">
    <text evidence="1">Belongs to the iron-containing alcohol dehydrogenase family.</text>
</comment>
<evidence type="ECO:0000256" key="2">
    <source>
        <dbReference type="ARBA" id="ARBA00023002"/>
    </source>
</evidence>
<dbReference type="EC" id="1.2.1.10" evidence="6"/>
<dbReference type="Pfam" id="PF25137">
    <property type="entry name" value="ADH_Fe_C"/>
    <property type="match status" value="1"/>
</dbReference>
<dbReference type="InterPro" id="IPR056798">
    <property type="entry name" value="ADH_Fe_C"/>
</dbReference>
<dbReference type="PANTHER" id="PTHR11496">
    <property type="entry name" value="ALCOHOL DEHYDROGENASE"/>
    <property type="match status" value="1"/>
</dbReference>
<dbReference type="CDD" id="cd17814">
    <property type="entry name" value="Fe-ADH-like"/>
    <property type="match status" value="1"/>
</dbReference>
<sequence length="393" mass="41902">MTHEATTELRKFVAPEFVFGPGAARLAGRYAKNLRIRKALVVTGPNLIRLGWAGQVIDSLREAGISTTIFADVTPNPRDYEVMAGAEVYRRENCDAIVAVGGGSPMDCAKAIGIVCTNDRHVLEFEGVDNVPKPGPPLVCVPTTAGTGADVSQFAIINDTKRKVKIAIVSKTVIPDAALIDPLPTGTMDPELTAHTGLDALTHAIEAYVSNAHSPISDLFALKAVELVRDHLVPAIHRPGDQAARSGMMFASLYAGLAFSNAILGAVHAMAHSLGGFLDLPHGQCNAILLDHVAAYNYSSAPERYTDIARTLGARIEPDMPGEDKRQAVVTALRDLKTAAGVHQTLSDLGVRPGELAELSAKAINDPCMITNPRHPTVEDIRSLYEAACRFHA</sequence>
<evidence type="ECO:0000259" key="4">
    <source>
        <dbReference type="Pfam" id="PF00465"/>
    </source>
</evidence>
<dbReference type="FunFam" id="1.20.1090.10:FF:000001">
    <property type="entry name" value="Aldehyde-alcohol dehydrogenase"/>
    <property type="match status" value="1"/>
</dbReference>
<dbReference type="InterPro" id="IPR001670">
    <property type="entry name" value="ADH_Fe/GldA"/>
</dbReference>
<dbReference type="Gene3D" id="1.20.1090.10">
    <property type="entry name" value="Dehydroquinate synthase-like - alpha domain"/>
    <property type="match status" value="1"/>
</dbReference>
<organism evidence="6">
    <name type="scientific">hydrocarbon metagenome</name>
    <dbReference type="NCBI Taxonomy" id="938273"/>
    <lineage>
        <taxon>unclassified sequences</taxon>
        <taxon>metagenomes</taxon>
        <taxon>ecological metagenomes</taxon>
    </lineage>
</organism>
<keyword evidence="3" id="KW-0520">NAD</keyword>
<dbReference type="FunFam" id="3.40.50.1970:FF:000003">
    <property type="entry name" value="Alcohol dehydrogenase, iron-containing"/>
    <property type="match status" value="1"/>
</dbReference>
<dbReference type="Gene3D" id="3.40.50.1970">
    <property type="match status" value="1"/>
</dbReference>
<dbReference type="InterPro" id="IPR018211">
    <property type="entry name" value="ADH_Fe_CS"/>
</dbReference>
<comment type="caution">
    <text evidence="6">The sequence shown here is derived from an EMBL/GenBank/DDBJ whole genome shotgun (WGS) entry which is preliminary data.</text>
</comment>
<keyword evidence="2 6" id="KW-0560">Oxidoreductase</keyword>
<dbReference type="PROSITE" id="PS00060">
    <property type="entry name" value="ADH_IRON_2"/>
    <property type="match status" value="1"/>
</dbReference>
<gene>
    <name evidence="6" type="ORF">ASZ90_001963</name>
</gene>
<feature type="domain" description="Alcohol dehydrogenase iron-type/glycerol dehydrogenase GldA" evidence="4">
    <location>
        <begin position="16"/>
        <end position="182"/>
    </location>
</feature>